<comment type="caution">
    <text evidence="1">The sequence shown here is derived from an EMBL/GenBank/DDBJ whole genome shotgun (WGS) entry which is preliminary data.</text>
</comment>
<gene>
    <name evidence="1" type="ORF">F5144DRAFT_574451</name>
</gene>
<sequence>MAFPISPRPSSTRPSMCISHMNNIIKQLTRHRLGDAFEALLDLGDEMHDMVDDLGGLSDLHQVDRLLTYIVHHSAYGVYDHVDQVINTLVLLALRTCDRLKSADIRLGPDMVFWLSPTQSEIDDHLEVYRNFLGYITACIESPSSQDPNLQSARQLLQRLRPRINTGVYRWTRPKGVDHGAKTDAVARRHSLRSSTQRQRSGMTKPFLPRPQPPRKPAAGFMPTPSPQSGDVGFEVTLPTIPVYGRGRAHPEPAAPLSDPLSNTMGRESCSLRGANEVVDKMVQPFVPPSELVGLEGGRCRTERRNVSNIGMPHHDAGTPITPVAPIGTFKLRPEHSCSSRCCPLR</sequence>
<organism evidence="1 2">
    <name type="scientific">Chaetomium tenue</name>
    <dbReference type="NCBI Taxonomy" id="1854479"/>
    <lineage>
        <taxon>Eukaryota</taxon>
        <taxon>Fungi</taxon>
        <taxon>Dikarya</taxon>
        <taxon>Ascomycota</taxon>
        <taxon>Pezizomycotina</taxon>
        <taxon>Sordariomycetes</taxon>
        <taxon>Sordariomycetidae</taxon>
        <taxon>Sordariales</taxon>
        <taxon>Chaetomiaceae</taxon>
        <taxon>Chaetomium</taxon>
    </lineage>
</organism>
<dbReference type="Proteomes" id="UP000724584">
    <property type="component" value="Unassembled WGS sequence"/>
</dbReference>
<dbReference type="EMBL" id="JAGIZQ010000004">
    <property type="protein sequence ID" value="KAH6632545.1"/>
    <property type="molecule type" value="Genomic_DNA"/>
</dbReference>
<reference evidence="1 2" key="1">
    <citation type="journal article" date="2021" name="Nat. Commun.">
        <title>Genetic determinants of endophytism in the Arabidopsis root mycobiome.</title>
        <authorList>
            <person name="Mesny F."/>
            <person name="Miyauchi S."/>
            <person name="Thiergart T."/>
            <person name="Pickel B."/>
            <person name="Atanasova L."/>
            <person name="Karlsson M."/>
            <person name="Huettel B."/>
            <person name="Barry K.W."/>
            <person name="Haridas S."/>
            <person name="Chen C."/>
            <person name="Bauer D."/>
            <person name="Andreopoulos W."/>
            <person name="Pangilinan J."/>
            <person name="LaButti K."/>
            <person name="Riley R."/>
            <person name="Lipzen A."/>
            <person name="Clum A."/>
            <person name="Drula E."/>
            <person name="Henrissat B."/>
            <person name="Kohler A."/>
            <person name="Grigoriev I.V."/>
            <person name="Martin F.M."/>
            <person name="Hacquard S."/>
        </authorList>
    </citation>
    <scope>NUCLEOTIDE SEQUENCE [LARGE SCALE GENOMIC DNA]</scope>
    <source>
        <strain evidence="1 2">MPI-SDFR-AT-0079</strain>
    </source>
</reference>
<evidence type="ECO:0000313" key="1">
    <source>
        <dbReference type="EMBL" id="KAH6632545.1"/>
    </source>
</evidence>
<keyword evidence="2" id="KW-1185">Reference proteome</keyword>
<protein>
    <submittedName>
        <fullName evidence="1">Uncharacterized protein</fullName>
    </submittedName>
</protein>
<accession>A0ACB7P9D2</accession>
<proteinExistence type="predicted"/>
<name>A0ACB7P9D2_9PEZI</name>
<evidence type="ECO:0000313" key="2">
    <source>
        <dbReference type="Proteomes" id="UP000724584"/>
    </source>
</evidence>